<dbReference type="Gene3D" id="3.80.10.10">
    <property type="entry name" value="Ribonuclease Inhibitor"/>
    <property type="match status" value="1"/>
</dbReference>
<dbReference type="SUPFAM" id="SSF81383">
    <property type="entry name" value="F-box domain"/>
    <property type="match status" value="1"/>
</dbReference>
<dbReference type="AlphaFoldDB" id="A0AAE1YRS7"/>
<name>A0AAE1YRS7_9LAMI</name>
<dbReference type="InterPro" id="IPR032675">
    <property type="entry name" value="LRR_dom_sf"/>
</dbReference>
<evidence type="ECO:0000256" key="1">
    <source>
        <dbReference type="SAM" id="MobiDB-lite"/>
    </source>
</evidence>
<dbReference type="Proteomes" id="UP001293254">
    <property type="component" value="Unassembled WGS sequence"/>
</dbReference>
<dbReference type="PANTHER" id="PTHR13318:SF277">
    <property type="entry name" value="LEUCINE-RICH REPEAT DOMAIN SUPERFAMILY, F-BOX-LIKE DOMAIN SUPERFAMILY"/>
    <property type="match status" value="1"/>
</dbReference>
<dbReference type="SUPFAM" id="SSF52047">
    <property type="entry name" value="RNI-like"/>
    <property type="match status" value="1"/>
</dbReference>
<accession>A0AAE1YRS7</accession>
<keyword evidence="4" id="KW-1185">Reference proteome</keyword>
<protein>
    <submittedName>
        <fullName evidence="3">F-box/LRR-repeat protein 8</fullName>
    </submittedName>
</protein>
<comment type="caution">
    <text evidence="3">The sequence shown here is derived from an EMBL/GenBank/DDBJ whole genome shotgun (WGS) entry which is preliminary data.</text>
</comment>
<dbReference type="GO" id="GO:0019005">
    <property type="term" value="C:SCF ubiquitin ligase complex"/>
    <property type="evidence" value="ECO:0007669"/>
    <property type="project" value="TreeGrafter"/>
</dbReference>
<evidence type="ECO:0000313" key="4">
    <source>
        <dbReference type="Proteomes" id="UP001293254"/>
    </source>
</evidence>
<reference evidence="3" key="2">
    <citation type="journal article" date="2024" name="Plant">
        <title>Genomic evolution and insights into agronomic trait innovations of Sesamum species.</title>
        <authorList>
            <person name="Miao H."/>
            <person name="Wang L."/>
            <person name="Qu L."/>
            <person name="Liu H."/>
            <person name="Sun Y."/>
            <person name="Le M."/>
            <person name="Wang Q."/>
            <person name="Wei S."/>
            <person name="Zheng Y."/>
            <person name="Lin W."/>
            <person name="Duan Y."/>
            <person name="Cao H."/>
            <person name="Xiong S."/>
            <person name="Wang X."/>
            <person name="Wei L."/>
            <person name="Li C."/>
            <person name="Ma Q."/>
            <person name="Ju M."/>
            <person name="Zhao R."/>
            <person name="Li G."/>
            <person name="Mu C."/>
            <person name="Tian Q."/>
            <person name="Mei H."/>
            <person name="Zhang T."/>
            <person name="Gao T."/>
            <person name="Zhang H."/>
        </authorList>
    </citation>
    <scope>NUCLEOTIDE SEQUENCE</scope>
    <source>
        <strain evidence="3">3651</strain>
    </source>
</reference>
<feature type="domain" description="F-box" evidence="2">
    <location>
        <begin position="57"/>
        <end position="86"/>
    </location>
</feature>
<dbReference type="InterPro" id="IPR036047">
    <property type="entry name" value="F-box-like_dom_sf"/>
</dbReference>
<dbReference type="InterPro" id="IPR001810">
    <property type="entry name" value="F-box_dom"/>
</dbReference>
<evidence type="ECO:0000313" key="3">
    <source>
        <dbReference type="EMBL" id="KAK4434806.1"/>
    </source>
</evidence>
<dbReference type="Pfam" id="PF00646">
    <property type="entry name" value="F-box"/>
    <property type="match status" value="1"/>
</dbReference>
<proteinExistence type="predicted"/>
<organism evidence="3 4">
    <name type="scientific">Sesamum alatum</name>
    <dbReference type="NCBI Taxonomy" id="300844"/>
    <lineage>
        <taxon>Eukaryota</taxon>
        <taxon>Viridiplantae</taxon>
        <taxon>Streptophyta</taxon>
        <taxon>Embryophyta</taxon>
        <taxon>Tracheophyta</taxon>
        <taxon>Spermatophyta</taxon>
        <taxon>Magnoliopsida</taxon>
        <taxon>eudicotyledons</taxon>
        <taxon>Gunneridae</taxon>
        <taxon>Pentapetalae</taxon>
        <taxon>asterids</taxon>
        <taxon>lamiids</taxon>
        <taxon>Lamiales</taxon>
        <taxon>Pedaliaceae</taxon>
        <taxon>Sesamum</taxon>
    </lineage>
</organism>
<dbReference type="GO" id="GO:0031146">
    <property type="term" value="P:SCF-dependent proteasomal ubiquitin-dependent protein catabolic process"/>
    <property type="evidence" value="ECO:0007669"/>
    <property type="project" value="TreeGrafter"/>
</dbReference>
<dbReference type="PANTHER" id="PTHR13318">
    <property type="entry name" value="PARTNER OF PAIRED, ISOFORM B-RELATED"/>
    <property type="match status" value="1"/>
</dbReference>
<dbReference type="EMBL" id="JACGWO010000002">
    <property type="protein sequence ID" value="KAK4434806.1"/>
    <property type="molecule type" value="Genomic_DNA"/>
</dbReference>
<gene>
    <name evidence="3" type="ORF">Salat_0643500</name>
</gene>
<reference evidence="3" key="1">
    <citation type="submission" date="2020-06" db="EMBL/GenBank/DDBJ databases">
        <authorList>
            <person name="Li T."/>
            <person name="Hu X."/>
            <person name="Zhang T."/>
            <person name="Song X."/>
            <person name="Zhang H."/>
            <person name="Dai N."/>
            <person name="Sheng W."/>
            <person name="Hou X."/>
            <person name="Wei L."/>
        </authorList>
    </citation>
    <scope>NUCLEOTIDE SEQUENCE</scope>
    <source>
        <strain evidence="3">3651</strain>
        <tissue evidence="3">Leaf</tissue>
    </source>
</reference>
<dbReference type="Gene3D" id="1.20.1280.50">
    <property type="match status" value="1"/>
</dbReference>
<sequence length="425" mass="46477">MSSASKNPPKGEGQAASASWPRFFKSATAISPPLARKHPDEVGDDLEDSVTGNDYTLNIPDECLACIFHSLSSGNRKRSSLVCRRWPRVEGQSCHRLSLNAQSELASVIPCLFLRFDAVTKLALDRRSVCIGDDALIRLTQVQEPHEIEAPGLQKFSCWSCSFGAKGMNSLLENCGLLEELSVKQLQGITDGAAADSIGPGKAVDSLRVICLKDLDNGQCFGPLIVGAKNLRSLKLFRCSRDWDKMLGVVADRTDGLVEIHLERLQDSDIGSLQSQSVQILKYCICETVGDAEISCIAAKCIALRKLCIMSCPVWDHGIEALAGGCPNLVKVKVKKCRGLTSEGAEIGDADTPLMGDQNRDGNARSASFNRLRCFSGRSLVACTFWRWASFECLYATIIGMFKIVFALFDGYSSPVTCLWRQYLF</sequence>
<feature type="region of interest" description="Disordered" evidence="1">
    <location>
        <begin position="1"/>
        <end position="20"/>
    </location>
</feature>
<evidence type="ECO:0000259" key="2">
    <source>
        <dbReference type="Pfam" id="PF00646"/>
    </source>
</evidence>